<keyword evidence="4" id="KW-1185">Reference proteome</keyword>
<dbReference type="PANTHER" id="PTHR35744:SF4">
    <property type="entry name" value="OS04G0464600 PROTEIN"/>
    <property type="match status" value="1"/>
</dbReference>
<evidence type="ECO:0000259" key="2">
    <source>
        <dbReference type="PROSITE" id="PS50157"/>
    </source>
</evidence>
<organism evidence="3 4">
    <name type="scientific">Papaver nudicaule</name>
    <name type="common">Iceland poppy</name>
    <dbReference type="NCBI Taxonomy" id="74823"/>
    <lineage>
        <taxon>Eukaryota</taxon>
        <taxon>Viridiplantae</taxon>
        <taxon>Streptophyta</taxon>
        <taxon>Embryophyta</taxon>
        <taxon>Tracheophyta</taxon>
        <taxon>Spermatophyta</taxon>
        <taxon>Magnoliopsida</taxon>
        <taxon>Ranunculales</taxon>
        <taxon>Papaveraceae</taxon>
        <taxon>Papaveroideae</taxon>
        <taxon>Papaver</taxon>
    </lineage>
</organism>
<protein>
    <recommendedName>
        <fullName evidence="2">C2H2-type domain-containing protein</fullName>
    </recommendedName>
</protein>
<dbReference type="Proteomes" id="UP001177140">
    <property type="component" value="Unassembled WGS sequence"/>
</dbReference>
<evidence type="ECO:0000256" key="1">
    <source>
        <dbReference type="PROSITE-ProRule" id="PRU00042"/>
    </source>
</evidence>
<proteinExistence type="predicted"/>
<sequence>MASSFGYVRYTVAYANLNAFSYVPPPVVQELRKERKALNQLENTGVSKPLVPFACQVCGRKFHTNDKLVNHFKLHKREQVKRLNRLESSRGSKRMELVGKLSMKMEKYKNAARDVLTPKVGYDLADELRRAAAQIALRDHMVETMNRKHADCIVLVSDDCDFVDVLREARQRGLKTIVVGDSNDGSLKRCADVEFSSQEIMLGKAKKEAVSVMGHWKDQDALKRLEWTYKPELDEDESDGDNFEFENKDGDAKDIVSKVFGAQIRKE</sequence>
<dbReference type="PANTHER" id="PTHR35744">
    <property type="entry name" value="C2H2-TYPE DOMAIN-CONTAINING PROTEIN"/>
    <property type="match status" value="1"/>
</dbReference>
<dbReference type="EMBL" id="JAJJMA010031869">
    <property type="protein sequence ID" value="MCL7024207.1"/>
    <property type="molecule type" value="Genomic_DNA"/>
</dbReference>
<evidence type="ECO:0000313" key="4">
    <source>
        <dbReference type="Proteomes" id="UP001177140"/>
    </source>
</evidence>
<comment type="caution">
    <text evidence="3">The sequence shown here is derived from an EMBL/GenBank/DDBJ whole genome shotgun (WGS) entry which is preliminary data.</text>
</comment>
<name>A0AA41RT68_PAPNU</name>
<dbReference type="PROSITE" id="PS00028">
    <property type="entry name" value="ZINC_FINGER_C2H2_1"/>
    <property type="match status" value="1"/>
</dbReference>
<dbReference type="GO" id="GO:0008270">
    <property type="term" value="F:zinc ion binding"/>
    <property type="evidence" value="ECO:0007669"/>
    <property type="project" value="UniProtKB-KW"/>
</dbReference>
<gene>
    <name evidence="3" type="ORF">MKW94_027057</name>
</gene>
<dbReference type="GO" id="GO:0004540">
    <property type="term" value="F:RNA nuclease activity"/>
    <property type="evidence" value="ECO:0007669"/>
    <property type="project" value="InterPro"/>
</dbReference>
<dbReference type="InterPro" id="IPR021139">
    <property type="entry name" value="NYN"/>
</dbReference>
<keyword evidence="1" id="KW-0862">Zinc</keyword>
<keyword evidence="1" id="KW-0479">Metal-binding</keyword>
<dbReference type="InterPro" id="IPR013087">
    <property type="entry name" value="Znf_C2H2_type"/>
</dbReference>
<dbReference type="Gene3D" id="3.40.50.1010">
    <property type="entry name" value="5'-nuclease"/>
    <property type="match status" value="1"/>
</dbReference>
<dbReference type="InterPro" id="IPR036236">
    <property type="entry name" value="Znf_C2H2_sf"/>
</dbReference>
<evidence type="ECO:0000313" key="3">
    <source>
        <dbReference type="EMBL" id="MCL7024207.1"/>
    </source>
</evidence>
<reference evidence="3" key="1">
    <citation type="submission" date="2022-03" db="EMBL/GenBank/DDBJ databases">
        <title>A functionally conserved STORR gene fusion in Papaver species that diverged 16.8 million years ago.</title>
        <authorList>
            <person name="Catania T."/>
        </authorList>
    </citation>
    <scope>NUCLEOTIDE SEQUENCE</scope>
    <source>
        <strain evidence="3">S-191538</strain>
    </source>
</reference>
<feature type="domain" description="C2H2-type" evidence="2">
    <location>
        <begin position="53"/>
        <end position="80"/>
    </location>
</feature>
<dbReference type="AlphaFoldDB" id="A0AA41RT68"/>
<dbReference type="Pfam" id="PF01936">
    <property type="entry name" value="NYN"/>
    <property type="match status" value="1"/>
</dbReference>
<dbReference type="PROSITE" id="PS50157">
    <property type="entry name" value="ZINC_FINGER_C2H2_2"/>
    <property type="match status" value="1"/>
</dbReference>
<keyword evidence="1" id="KW-0863">Zinc-finger</keyword>
<feature type="non-terminal residue" evidence="3">
    <location>
        <position position="267"/>
    </location>
</feature>
<dbReference type="SUPFAM" id="SSF57667">
    <property type="entry name" value="beta-beta-alpha zinc fingers"/>
    <property type="match status" value="1"/>
</dbReference>
<accession>A0AA41RT68</accession>